<dbReference type="Pfam" id="PF24842">
    <property type="entry name" value="UFD1_N2"/>
    <property type="match status" value="1"/>
</dbReference>
<dbReference type="InterPro" id="IPR055417">
    <property type="entry name" value="UFD1_N1"/>
</dbReference>
<reference evidence="3" key="1">
    <citation type="journal article" date="2021" name="bioRxiv">
        <title>Whole Genome Assembly and Annotation of Northern Wild Rice, Zizania palustris L., Supports a Whole Genome Duplication in the Zizania Genus.</title>
        <authorList>
            <person name="Haas M."/>
            <person name="Kono T."/>
            <person name="Macchietto M."/>
            <person name="Millas R."/>
            <person name="McGilp L."/>
            <person name="Shao M."/>
            <person name="Duquette J."/>
            <person name="Hirsch C.N."/>
            <person name="Kimball J."/>
        </authorList>
    </citation>
    <scope>NUCLEOTIDE SEQUENCE</scope>
    <source>
        <tissue evidence="3">Fresh leaf tissue</tissue>
    </source>
</reference>
<dbReference type="PANTHER" id="PTHR12555">
    <property type="entry name" value="UBIQUITIN FUSION DEGRADATON PROTEIN 1"/>
    <property type="match status" value="1"/>
</dbReference>
<gene>
    <name evidence="3" type="ORF">GUJ93_ZPchr0001g31563</name>
</gene>
<proteinExistence type="predicted"/>
<comment type="caution">
    <text evidence="3">The sequence shown here is derived from an EMBL/GenBank/DDBJ whole genome shotgun (WGS) entry which is preliminary data.</text>
</comment>
<keyword evidence="4" id="KW-1185">Reference proteome</keyword>
<dbReference type="AlphaFoldDB" id="A0A8J5VMI4"/>
<protein>
    <submittedName>
        <fullName evidence="3">Uncharacterized protein</fullName>
    </submittedName>
</protein>
<evidence type="ECO:0000313" key="3">
    <source>
        <dbReference type="EMBL" id="KAG8053463.1"/>
    </source>
</evidence>
<organism evidence="3 4">
    <name type="scientific">Zizania palustris</name>
    <name type="common">Northern wild rice</name>
    <dbReference type="NCBI Taxonomy" id="103762"/>
    <lineage>
        <taxon>Eukaryota</taxon>
        <taxon>Viridiplantae</taxon>
        <taxon>Streptophyta</taxon>
        <taxon>Embryophyta</taxon>
        <taxon>Tracheophyta</taxon>
        <taxon>Spermatophyta</taxon>
        <taxon>Magnoliopsida</taxon>
        <taxon>Liliopsida</taxon>
        <taxon>Poales</taxon>
        <taxon>Poaceae</taxon>
        <taxon>BOP clade</taxon>
        <taxon>Oryzoideae</taxon>
        <taxon>Oryzeae</taxon>
        <taxon>Zizaniinae</taxon>
        <taxon>Zizania</taxon>
    </lineage>
</organism>
<dbReference type="OrthoDB" id="422728at2759"/>
<dbReference type="EMBL" id="JAAALK010000288">
    <property type="protein sequence ID" value="KAG8053463.1"/>
    <property type="molecule type" value="Genomic_DNA"/>
</dbReference>
<accession>A0A8J5VMI4</accession>
<feature type="domain" description="Ubiquitin fusion degradation protein UFD1 N-terminal subdomain 1" evidence="1">
    <location>
        <begin position="19"/>
        <end position="115"/>
    </location>
</feature>
<dbReference type="GO" id="GO:0034098">
    <property type="term" value="C:VCP-NPL4-UFD1 AAA ATPase complex"/>
    <property type="evidence" value="ECO:0007669"/>
    <property type="project" value="TreeGrafter"/>
</dbReference>
<dbReference type="InterPro" id="IPR004854">
    <property type="entry name" value="Ufd1-like"/>
</dbReference>
<reference evidence="3" key="2">
    <citation type="submission" date="2021-02" db="EMBL/GenBank/DDBJ databases">
        <authorList>
            <person name="Kimball J.A."/>
            <person name="Haas M.W."/>
            <person name="Macchietto M."/>
            <person name="Kono T."/>
            <person name="Duquette J."/>
            <person name="Shao M."/>
        </authorList>
    </citation>
    <scope>NUCLEOTIDE SEQUENCE</scope>
    <source>
        <tissue evidence="3">Fresh leaf tissue</tissue>
    </source>
</reference>
<evidence type="ECO:0000313" key="4">
    <source>
        <dbReference type="Proteomes" id="UP000729402"/>
    </source>
</evidence>
<evidence type="ECO:0000259" key="2">
    <source>
        <dbReference type="Pfam" id="PF24842"/>
    </source>
</evidence>
<dbReference type="GO" id="GO:0006511">
    <property type="term" value="P:ubiquitin-dependent protein catabolic process"/>
    <property type="evidence" value="ECO:0007669"/>
    <property type="project" value="InterPro"/>
</dbReference>
<dbReference type="Pfam" id="PF03152">
    <property type="entry name" value="UFD1_N1"/>
    <property type="match status" value="1"/>
</dbReference>
<dbReference type="GO" id="GO:0036503">
    <property type="term" value="P:ERAD pathway"/>
    <property type="evidence" value="ECO:0007669"/>
    <property type="project" value="TreeGrafter"/>
</dbReference>
<dbReference type="Proteomes" id="UP000729402">
    <property type="component" value="Unassembled WGS sequence"/>
</dbReference>
<dbReference type="GO" id="GO:0031593">
    <property type="term" value="F:polyubiquitin modification-dependent protein binding"/>
    <property type="evidence" value="ECO:0007669"/>
    <property type="project" value="TreeGrafter"/>
</dbReference>
<name>A0A8J5VMI4_ZIZPA</name>
<sequence length="217" mass="25006">MLMDFDEYLDRLDLTSLTFEQLYRCRPISLIKTGDADDDGNRIIMPQSALDRLGYVHIEYPMQFQIQNVSTLETSYCGVLEFVADEGFAHMPTRMMDHLGLEEDDLVLLRRTSLPKATFVKLQPHTADFLAVSDPRHLLECSFRNYVCLTAGETITVTEGERKYYLDVVETRPADAVCTIETDCEVEFEQPLDYKEPVPEITWRMRALNLDAFADFP</sequence>
<dbReference type="InterPro" id="IPR055418">
    <property type="entry name" value="UFD1_N2"/>
</dbReference>
<feature type="domain" description="Ubiquitin fusion degradation protein UFD1 N-terminal subdomain 2" evidence="2">
    <location>
        <begin position="116"/>
        <end position="191"/>
    </location>
</feature>
<evidence type="ECO:0000259" key="1">
    <source>
        <dbReference type="Pfam" id="PF03152"/>
    </source>
</evidence>
<dbReference type="PANTHER" id="PTHR12555:SF19">
    <property type="entry name" value="OS01G0144500 PROTEIN"/>
    <property type="match status" value="1"/>
</dbReference>